<gene>
    <name evidence="2" type="ORF">Q7A36_29670</name>
</gene>
<dbReference type="RefSeq" id="WP_305107400.1">
    <property type="nucleotide sequence ID" value="NZ_JAUTWS010000050.1"/>
</dbReference>
<evidence type="ECO:0008006" key="4">
    <source>
        <dbReference type="Google" id="ProtNLM"/>
    </source>
</evidence>
<proteinExistence type="predicted"/>
<reference evidence="2 3" key="1">
    <citation type="submission" date="2023-08" db="EMBL/GenBank/DDBJ databases">
        <title>The draft genome sequence of Paracraurococcus sp. LOR1-02.</title>
        <authorList>
            <person name="Kingkaew E."/>
            <person name="Tanasupawat S."/>
        </authorList>
    </citation>
    <scope>NUCLEOTIDE SEQUENCE [LARGE SCALE GENOMIC DNA]</scope>
    <source>
        <strain evidence="2 3">LOR1-02</strain>
    </source>
</reference>
<protein>
    <recommendedName>
        <fullName evidence="4">Type IV secretion system protein VirB3</fullName>
    </recommendedName>
</protein>
<dbReference type="EMBL" id="JAUTWS010000050">
    <property type="protein sequence ID" value="MDO9712544.1"/>
    <property type="molecule type" value="Genomic_DNA"/>
</dbReference>
<accession>A0ABT9E8W7</accession>
<evidence type="ECO:0000313" key="2">
    <source>
        <dbReference type="EMBL" id="MDO9712544.1"/>
    </source>
</evidence>
<keyword evidence="3" id="KW-1185">Reference proteome</keyword>
<evidence type="ECO:0000313" key="3">
    <source>
        <dbReference type="Proteomes" id="UP001243009"/>
    </source>
</evidence>
<keyword evidence="1" id="KW-0472">Membrane</keyword>
<feature type="transmembrane region" description="Helical" evidence="1">
    <location>
        <begin position="37"/>
        <end position="67"/>
    </location>
</feature>
<organism evidence="2 3">
    <name type="scientific">Paracraurococcus lichenis</name>
    <dbReference type="NCBI Taxonomy" id="3064888"/>
    <lineage>
        <taxon>Bacteria</taxon>
        <taxon>Pseudomonadati</taxon>
        <taxon>Pseudomonadota</taxon>
        <taxon>Alphaproteobacteria</taxon>
        <taxon>Acetobacterales</taxon>
        <taxon>Roseomonadaceae</taxon>
        <taxon>Paracraurococcus</taxon>
    </lineage>
</organism>
<comment type="caution">
    <text evidence="2">The sequence shown here is derived from an EMBL/GenBank/DDBJ whole genome shotgun (WGS) entry which is preliminary data.</text>
</comment>
<dbReference type="Proteomes" id="UP001243009">
    <property type="component" value="Unassembled WGS sequence"/>
</dbReference>
<evidence type="ECO:0000256" key="1">
    <source>
        <dbReference type="SAM" id="Phobius"/>
    </source>
</evidence>
<keyword evidence="1" id="KW-1133">Transmembrane helix</keyword>
<keyword evidence="1" id="KW-0812">Transmembrane</keyword>
<name>A0ABT9E8W7_9PROT</name>
<sequence length="124" mass="12857">MDAGQPADVPLESASCEVEVTLPQMWLGLPRNLGSGLVAAAALGVVFIDSWAAGIALGASLVVVWVAAKAAVARDLWGFDNFLAWLATDARFLDIGGKDGWGGARLCALPLTDRGTRGVGHARQ</sequence>